<sequence>MAKVIRVFSMSVLDLLCCALGGAILISFLLIASMSRPSIAGAKERFLTVSAGVWIDVTIPNVRIAPGSPQADAIAEAHEIELSIRHRSVSQAQTDARVPYSLKLPTLKVDSAVTSDDPLGISNGSPRLAQGQRRLTMFDSQARAHLRYEVVGIRTVGPRQYLAILVDAALSELAEGWYFFQLNRTKRPDATQTAEAWLRIDSSGWPGSARYQTQATFADAYWPDGAGMPLIRQELQVEAIQAKRPANSTRAQDQQRMNQLYWPDLWLPSWPNHYPLPQTPGPKSIRFRERTSFQTEANWVPTFVLTWVDDTALPPIARYPLADSARQPGLFRQLPAILDPRIGIGEGLILGAAGYARQLPAESDYLPGVWIGGYPPEPAPAPAPQAAPQSRAAK</sequence>
<dbReference type="EMBL" id="LR586016">
    <property type="protein sequence ID" value="VIP00654.1"/>
    <property type="molecule type" value="Genomic_DNA"/>
</dbReference>
<name>A0A6C2YH18_9BACT</name>
<organism evidence="1">
    <name type="scientific">Tuwongella immobilis</name>
    <dbReference type="NCBI Taxonomy" id="692036"/>
    <lineage>
        <taxon>Bacteria</taxon>
        <taxon>Pseudomonadati</taxon>
        <taxon>Planctomycetota</taxon>
        <taxon>Planctomycetia</taxon>
        <taxon>Gemmatales</taxon>
        <taxon>Gemmataceae</taxon>
        <taxon>Tuwongella</taxon>
    </lineage>
</organism>
<dbReference type="EMBL" id="LR593887">
    <property type="protein sequence ID" value="VTR96726.1"/>
    <property type="molecule type" value="Genomic_DNA"/>
</dbReference>
<accession>A0A6C2YH18</accession>
<evidence type="ECO:0000313" key="1">
    <source>
        <dbReference type="EMBL" id="VIP00654.1"/>
    </source>
</evidence>
<dbReference type="Proteomes" id="UP000464378">
    <property type="component" value="Chromosome"/>
</dbReference>
<dbReference type="KEGG" id="tim:GMBLW1_33060"/>
<reference evidence="1" key="1">
    <citation type="submission" date="2019-04" db="EMBL/GenBank/DDBJ databases">
        <authorList>
            <consortium name="Science for Life Laboratories"/>
        </authorList>
    </citation>
    <scope>NUCLEOTIDE SEQUENCE</scope>
    <source>
        <strain evidence="1">MBLW1</strain>
    </source>
</reference>
<dbReference type="AlphaFoldDB" id="A0A6C2YH18"/>
<dbReference type="InParanoid" id="A0A6C2YH18"/>
<keyword evidence="2" id="KW-1185">Reference proteome</keyword>
<gene>
    <name evidence="1" type="ORF">GMBLW1_33060</name>
</gene>
<proteinExistence type="predicted"/>
<dbReference type="RefSeq" id="WP_162655855.1">
    <property type="nucleotide sequence ID" value="NZ_LR593887.1"/>
</dbReference>
<evidence type="ECO:0000313" key="2">
    <source>
        <dbReference type="Proteomes" id="UP000464378"/>
    </source>
</evidence>
<protein>
    <submittedName>
        <fullName evidence="1">Uncharacterized protein</fullName>
    </submittedName>
</protein>